<reference evidence="2" key="1">
    <citation type="submission" date="2020-04" db="EMBL/GenBank/DDBJ databases">
        <title>Genome Assembly and Annotation of Botryosphaeria dothidea sdau 11-99, a Latent Pathogen of Apple Fruit Ring Rot in China.</title>
        <authorList>
            <person name="Yu C."/>
            <person name="Diao Y."/>
            <person name="Lu Q."/>
            <person name="Zhao J."/>
            <person name="Cui S."/>
            <person name="Peng C."/>
            <person name="He B."/>
            <person name="Liu H."/>
        </authorList>
    </citation>
    <scope>NUCLEOTIDE SEQUENCE [LARGE SCALE GENOMIC DNA]</scope>
    <source>
        <strain evidence="2">Sdau11-99</strain>
    </source>
</reference>
<sequence length="190" mass="21296">MAIPGGYTYRYGISPPDLLDAAAFQDHQDQLVVPPSRGNRQLAATSGFGSLGAFANDLSSQQWHAANGSDYPPIHIHPGASANIHLNIFPHASSNNLAHRFFDGLPPTNPNNHLPRLDPFILLPSGRMTSARSLPQCHHCDYRFSAPYLLTEHLTRNSHHCSRCRQCFPSWDEHFGCDDRGDGFREHFWR</sequence>
<dbReference type="EMBL" id="WWBZ02000001">
    <property type="protein sequence ID" value="KAF4314144.1"/>
    <property type="molecule type" value="Genomic_DNA"/>
</dbReference>
<keyword evidence="3" id="KW-1185">Reference proteome</keyword>
<evidence type="ECO:0000259" key="1">
    <source>
        <dbReference type="PROSITE" id="PS00028"/>
    </source>
</evidence>
<gene>
    <name evidence="2" type="ORF">GTA08_BOTSDO01587</name>
</gene>
<proteinExistence type="predicted"/>
<dbReference type="InterPro" id="IPR013087">
    <property type="entry name" value="Znf_C2H2_type"/>
</dbReference>
<dbReference type="OrthoDB" id="10552859at2759"/>
<evidence type="ECO:0000313" key="2">
    <source>
        <dbReference type="EMBL" id="KAF4314144.1"/>
    </source>
</evidence>
<evidence type="ECO:0000313" key="3">
    <source>
        <dbReference type="Proteomes" id="UP000572817"/>
    </source>
</evidence>
<comment type="caution">
    <text evidence="2">The sequence shown here is derived from an EMBL/GenBank/DDBJ whole genome shotgun (WGS) entry which is preliminary data.</text>
</comment>
<organism evidence="2 3">
    <name type="scientific">Botryosphaeria dothidea</name>
    <dbReference type="NCBI Taxonomy" id="55169"/>
    <lineage>
        <taxon>Eukaryota</taxon>
        <taxon>Fungi</taxon>
        <taxon>Dikarya</taxon>
        <taxon>Ascomycota</taxon>
        <taxon>Pezizomycotina</taxon>
        <taxon>Dothideomycetes</taxon>
        <taxon>Dothideomycetes incertae sedis</taxon>
        <taxon>Botryosphaeriales</taxon>
        <taxon>Botryosphaeriaceae</taxon>
        <taxon>Botryosphaeria</taxon>
    </lineage>
</organism>
<accession>A0A8H4J7R0</accession>
<dbReference type="Proteomes" id="UP000572817">
    <property type="component" value="Unassembled WGS sequence"/>
</dbReference>
<feature type="domain" description="C2H2-type" evidence="1">
    <location>
        <begin position="137"/>
        <end position="159"/>
    </location>
</feature>
<dbReference type="AlphaFoldDB" id="A0A8H4J7R0"/>
<protein>
    <recommendedName>
        <fullName evidence="1">C2H2-type domain-containing protein</fullName>
    </recommendedName>
</protein>
<name>A0A8H4J7R0_9PEZI</name>
<dbReference type="PROSITE" id="PS00028">
    <property type="entry name" value="ZINC_FINGER_C2H2_1"/>
    <property type="match status" value="1"/>
</dbReference>